<keyword evidence="2" id="KW-0285">Flavoprotein</keyword>
<protein>
    <submittedName>
        <fullName evidence="5">Uncharacterized protein</fullName>
    </submittedName>
</protein>
<dbReference type="EMBL" id="SGPK01000029">
    <property type="protein sequence ID" value="THH10701.1"/>
    <property type="molecule type" value="Genomic_DNA"/>
</dbReference>
<dbReference type="InterPro" id="IPR051209">
    <property type="entry name" value="FAD-bind_Monooxygenase_sf"/>
</dbReference>
<sequence>MRSYDKEQPRVAIIGGGLAGISTGIALKRQLKYTNFLIYEKGSDVGGTWRDNTYPNCSSDIAGHWYSLSSDLNPNWSSYYASQPEILAYWKGLVKKYSLHDNLVLNTRVVSAIWDDVTQKYRLLLRDEKTGAEREEFVEAIVTATGGVSKAAYPKDIADIDQFKGPMFHSSCWNHDVSLSGKRVGVIGNAASAVQLIPRISDDPTVEVINFSRTANWFVSRGPNPVYPSWIKWTFSHVPFVMRAYRNYLGFKHELSYLIFVNSNKRIQRYARKGMTKYLKARAPKQYIEKLIPDYPPGCKRIVLNYGYLSALHRPNVSLTWDAIDKIVPDGIIKKNGEMVPLDVIVFATGFEASFRENFQGALRIDLTGRDKKTLEEYYVEHGGPTAYLGTTMPRFPNFFMLLGPNTATGHTSIIFSEEAQINYALQLLKPVIEKKVASFTVRATAADKYNELIQRRFIGSVFPSCASYYRSGMTGKHFAIFPGPIVLFWWWVRRPRWADYEVRGGEAWIRERRRRTLLRTLGMALLLAGVAGASHPSTWDVLKTVSVVLLSMVQSLLK</sequence>
<dbReference type="Gene3D" id="3.50.50.60">
    <property type="entry name" value="FAD/NAD(P)-binding domain"/>
    <property type="match status" value="3"/>
</dbReference>
<dbReference type="OrthoDB" id="74360at2759"/>
<name>A0A4S4LHE5_9AGAM</name>
<accession>A0A4S4LHE5</accession>
<comment type="similarity">
    <text evidence="1">Belongs to the FAD-binding monooxygenase family.</text>
</comment>
<dbReference type="PANTHER" id="PTHR42877:SF4">
    <property type="entry name" value="FAD_NAD(P)-BINDING DOMAIN-CONTAINING PROTEIN-RELATED"/>
    <property type="match status" value="1"/>
</dbReference>
<dbReference type="SUPFAM" id="SSF51905">
    <property type="entry name" value="FAD/NAD(P)-binding domain"/>
    <property type="match status" value="1"/>
</dbReference>
<keyword evidence="4" id="KW-0560">Oxidoreductase</keyword>
<dbReference type="Proteomes" id="UP000308199">
    <property type="component" value="Unassembled WGS sequence"/>
</dbReference>
<organism evidence="5 6">
    <name type="scientific">Phellinidium pouzarii</name>
    <dbReference type="NCBI Taxonomy" id="167371"/>
    <lineage>
        <taxon>Eukaryota</taxon>
        <taxon>Fungi</taxon>
        <taxon>Dikarya</taxon>
        <taxon>Basidiomycota</taxon>
        <taxon>Agaricomycotina</taxon>
        <taxon>Agaricomycetes</taxon>
        <taxon>Hymenochaetales</taxon>
        <taxon>Hymenochaetaceae</taxon>
        <taxon>Phellinidium</taxon>
    </lineage>
</organism>
<dbReference type="GO" id="GO:0004499">
    <property type="term" value="F:N,N-dimethylaniline monooxygenase activity"/>
    <property type="evidence" value="ECO:0007669"/>
    <property type="project" value="InterPro"/>
</dbReference>
<dbReference type="PRINTS" id="PR00370">
    <property type="entry name" value="FMOXYGENASE"/>
</dbReference>
<reference evidence="5 6" key="1">
    <citation type="submission" date="2019-02" db="EMBL/GenBank/DDBJ databases">
        <title>Genome sequencing of the rare red list fungi Phellinidium pouzarii.</title>
        <authorList>
            <person name="Buettner E."/>
            <person name="Kellner H."/>
        </authorList>
    </citation>
    <scope>NUCLEOTIDE SEQUENCE [LARGE SCALE GENOMIC DNA]</scope>
    <source>
        <strain evidence="5 6">DSM 108285</strain>
    </source>
</reference>
<keyword evidence="3" id="KW-0274">FAD</keyword>
<dbReference type="GO" id="GO:0050661">
    <property type="term" value="F:NADP binding"/>
    <property type="evidence" value="ECO:0007669"/>
    <property type="project" value="InterPro"/>
</dbReference>
<evidence type="ECO:0000256" key="4">
    <source>
        <dbReference type="ARBA" id="ARBA00023002"/>
    </source>
</evidence>
<comment type="caution">
    <text evidence="5">The sequence shown here is derived from an EMBL/GenBank/DDBJ whole genome shotgun (WGS) entry which is preliminary data.</text>
</comment>
<gene>
    <name evidence="5" type="ORF">EW145_g1153</name>
</gene>
<dbReference type="InterPro" id="IPR036188">
    <property type="entry name" value="FAD/NAD-bd_sf"/>
</dbReference>
<proteinExistence type="inferred from homology"/>
<dbReference type="AlphaFoldDB" id="A0A4S4LHE5"/>
<dbReference type="InterPro" id="IPR020946">
    <property type="entry name" value="Flavin_mOase-like"/>
</dbReference>
<dbReference type="InterPro" id="IPR000960">
    <property type="entry name" value="Flavin_mOase"/>
</dbReference>
<evidence type="ECO:0000256" key="3">
    <source>
        <dbReference type="ARBA" id="ARBA00022827"/>
    </source>
</evidence>
<dbReference type="PANTHER" id="PTHR42877">
    <property type="entry name" value="L-ORNITHINE N(5)-MONOOXYGENASE-RELATED"/>
    <property type="match status" value="1"/>
</dbReference>
<dbReference type="GO" id="GO:0050660">
    <property type="term" value="F:flavin adenine dinucleotide binding"/>
    <property type="evidence" value="ECO:0007669"/>
    <property type="project" value="InterPro"/>
</dbReference>
<evidence type="ECO:0000313" key="5">
    <source>
        <dbReference type="EMBL" id="THH10701.1"/>
    </source>
</evidence>
<keyword evidence="6" id="KW-1185">Reference proteome</keyword>
<evidence type="ECO:0000256" key="1">
    <source>
        <dbReference type="ARBA" id="ARBA00010139"/>
    </source>
</evidence>
<dbReference type="Pfam" id="PF00743">
    <property type="entry name" value="FMO-like"/>
    <property type="match status" value="1"/>
</dbReference>
<evidence type="ECO:0000313" key="6">
    <source>
        <dbReference type="Proteomes" id="UP000308199"/>
    </source>
</evidence>
<evidence type="ECO:0000256" key="2">
    <source>
        <dbReference type="ARBA" id="ARBA00022630"/>
    </source>
</evidence>